<accession>A0A7J6EFW5</accession>
<dbReference type="EMBL" id="JAATIP010000239">
    <property type="protein sequence ID" value="KAF4357214.1"/>
    <property type="molecule type" value="Genomic_DNA"/>
</dbReference>
<reference evidence="2 3" key="1">
    <citation type="journal article" date="2020" name="bioRxiv">
        <title>Sequence and annotation of 42 cannabis genomes reveals extensive copy number variation in cannabinoid synthesis and pathogen resistance genes.</title>
        <authorList>
            <person name="Mckernan K.J."/>
            <person name="Helbert Y."/>
            <person name="Kane L.T."/>
            <person name="Ebling H."/>
            <person name="Zhang L."/>
            <person name="Liu B."/>
            <person name="Eaton Z."/>
            <person name="Mclaughlin S."/>
            <person name="Kingan S."/>
            <person name="Baybayan P."/>
            <person name="Concepcion G."/>
            <person name="Jordan M."/>
            <person name="Riva A."/>
            <person name="Barbazuk W."/>
            <person name="Harkins T."/>
        </authorList>
    </citation>
    <scope>NUCLEOTIDE SEQUENCE [LARGE SCALE GENOMIC DNA]</scope>
    <source>
        <strain evidence="3">cv. Jamaican Lion 4</strain>
        <tissue evidence="2">Leaf</tissue>
    </source>
</reference>
<dbReference type="Pfam" id="PF20510">
    <property type="entry name" value="HgmA_N"/>
    <property type="match status" value="1"/>
</dbReference>
<protein>
    <recommendedName>
        <fullName evidence="1">Homogentisate 1,2-dioxygenase N-terminal domain-containing protein</fullName>
    </recommendedName>
</protein>
<comment type="caution">
    <text evidence="2">The sequence shown here is derived from an EMBL/GenBank/DDBJ whole genome shotgun (WGS) entry which is preliminary data.</text>
</comment>
<name>A0A7J6EFW5_CANSA</name>
<dbReference type="AlphaFoldDB" id="A0A7J6EFW5"/>
<proteinExistence type="predicted"/>
<dbReference type="Proteomes" id="UP000525078">
    <property type="component" value="Unassembled WGS sequence"/>
</dbReference>
<evidence type="ECO:0000313" key="3">
    <source>
        <dbReference type="Proteomes" id="UP000525078"/>
    </source>
</evidence>
<evidence type="ECO:0000259" key="1">
    <source>
        <dbReference type="Pfam" id="PF20510"/>
    </source>
</evidence>
<gene>
    <name evidence="2" type="ORF">F8388_017426</name>
</gene>
<organism evidence="2 3">
    <name type="scientific">Cannabis sativa</name>
    <name type="common">Hemp</name>
    <name type="synonym">Marijuana</name>
    <dbReference type="NCBI Taxonomy" id="3483"/>
    <lineage>
        <taxon>Eukaryota</taxon>
        <taxon>Viridiplantae</taxon>
        <taxon>Streptophyta</taxon>
        <taxon>Embryophyta</taxon>
        <taxon>Tracheophyta</taxon>
        <taxon>Spermatophyta</taxon>
        <taxon>Magnoliopsida</taxon>
        <taxon>eudicotyledons</taxon>
        <taxon>Gunneridae</taxon>
        <taxon>Pentapetalae</taxon>
        <taxon>rosids</taxon>
        <taxon>fabids</taxon>
        <taxon>Rosales</taxon>
        <taxon>Cannabaceae</taxon>
        <taxon>Cannabis</taxon>
    </lineage>
</organism>
<dbReference type="InterPro" id="IPR046452">
    <property type="entry name" value="HgmA_N"/>
</dbReference>
<feature type="domain" description="Homogentisate 1,2-dioxygenase N-terminal" evidence="1">
    <location>
        <begin position="45"/>
        <end position="91"/>
    </location>
</feature>
<sequence length="96" mass="10934">MKQTCRRAPPYDPHVARVATMGRVRVLKEATQLHDDVDLEFYLSNSFATSIRVRWKPIGIPSPIDFIDGLFTVCGAKSSFLLHDFAIHMYDHLLST</sequence>
<evidence type="ECO:0000313" key="2">
    <source>
        <dbReference type="EMBL" id="KAF4357214.1"/>
    </source>
</evidence>